<comment type="similarity">
    <text evidence="7">Belongs to the nucleoporin Nup84/Nup107 family.</text>
</comment>
<dbReference type="PANTHER" id="PTHR13003:SF2">
    <property type="entry name" value="NUCLEAR PORE COMPLEX PROTEIN NUP107"/>
    <property type="match status" value="1"/>
</dbReference>
<keyword evidence="2" id="KW-0509">mRNA transport</keyword>
<dbReference type="AlphaFoldDB" id="A0AAV2EBZ0"/>
<keyword evidence="6 7" id="KW-0539">Nucleus</keyword>
<evidence type="ECO:0000313" key="9">
    <source>
        <dbReference type="Proteomes" id="UP001497516"/>
    </source>
</evidence>
<evidence type="ECO:0000256" key="7">
    <source>
        <dbReference type="RuleBase" id="RU365072"/>
    </source>
</evidence>
<comment type="subunit">
    <text evidence="7">Part of the nuclear pore complex (NPC).</text>
</comment>
<keyword evidence="3" id="KW-0653">Protein transport</keyword>
<dbReference type="GO" id="GO:0031965">
    <property type="term" value="C:nuclear membrane"/>
    <property type="evidence" value="ECO:0007669"/>
    <property type="project" value="UniProtKB-SubCell"/>
</dbReference>
<dbReference type="Pfam" id="PF04121">
    <property type="entry name" value="Nup84_Nup100"/>
    <property type="match status" value="1"/>
</dbReference>
<proteinExistence type="inferred from homology"/>
<evidence type="ECO:0000256" key="4">
    <source>
        <dbReference type="ARBA" id="ARBA00023010"/>
    </source>
</evidence>
<keyword evidence="5 7" id="KW-0906">Nuclear pore complex</keyword>
<comment type="function">
    <text evidence="7">Functions as a component of the nuclear pore complex (NPC).</text>
</comment>
<dbReference type="GO" id="GO:0006606">
    <property type="term" value="P:protein import into nucleus"/>
    <property type="evidence" value="ECO:0007669"/>
    <property type="project" value="TreeGrafter"/>
</dbReference>
<organism evidence="8 9">
    <name type="scientific">Linum trigynum</name>
    <dbReference type="NCBI Taxonomy" id="586398"/>
    <lineage>
        <taxon>Eukaryota</taxon>
        <taxon>Viridiplantae</taxon>
        <taxon>Streptophyta</taxon>
        <taxon>Embryophyta</taxon>
        <taxon>Tracheophyta</taxon>
        <taxon>Spermatophyta</taxon>
        <taxon>Magnoliopsida</taxon>
        <taxon>eudicotyledons</taxon>
        <taxon>Gunneridae</taxon>
        <taxon>Pentapetalae</taxon>
        <taxon>rosids</taxon>
        <taxon>fabids</taxon>
        <taxon>Malpighiales</taxon>
        <taxon>Linaceae</taxon>
        <taxon>Linum</taxon>
    </lineage>
</organism>
<evidence type="ECO:0000256" key="6">
    <source>
        <dbReference type="ARBA" id="ARBA00023242"/>
    </source>
</evidence>
<evidence type="ECO:0000256" key="1">
    <source>
        <dbReference type="ARBA" id="ARBA00022448"/>
    </source>
</evidence>
<dbReference type="GO" id="GO:0006406">
    <property type="term" value="P:mRNA export from nucleus"/>
    <property type="evidence" value="ECO:0007669"/>
    <property type="project" value="TreeGrafter"/>
</dbReference>
<dbReference type="GO" id="GO:0017056">
    <property type="term" value="F:structural constituent of nuclear pore"/>
    <property type="evidence" value="ECO:0007669"/>
    <property type="project" value="UniProtKB-UniRule"/>
</dbReference>
<dbReference type="GO" id="GO:0031080">
    <property type="term" value="C:nuclear pore outer ring"/>
    <property type="evidence" value="ECO:0007669"/>
    <property type="project" value="TreeGrafter"/>
</dbReference>
<dbReference type="PANTHER" id="PTHR13003">
    <property type="entry name" value="NUP107-RELATED"/>
    <property type="match status" value="1"/>
</dbReference>
<evidence type="ECO:0000256" key="2">
    <source>
        <dbReference type="ARBA" id="ARBA00022816"/>
    </source>
</evidence>
<evidence type="ECO:0000256" key="3">
    <source>
        <dbReference type="ARBA" id="ARBA00022927"/>
    </source>
</evidence>
<reference evidence="8 9" key="1">
    <citation type="submission" date="2024-04" db="EMBL/GenBank/DDBJ databases">
        <authorList>
            <person name="Fracassetti M."/>
        </authorList>
    </citation>
    <scope>NUCLEOTIDE SEQUENCE [LARGE SCALE GENOMIC DNA]</scope>
</reference>
<sequence>MDVEVETSPGYFRPEDLTIREQFRRYGKRHSVASPSQDSTNSKFKDSRLLYDGQSIHSPTNAVLLLEDIKQEADGTGSDHFDATPGRFQASGKRRMVIDGFSESDLIVNPELQTGTQSLTACKMEDESAVSGEAVLGLFASLLDSAVQGLMPIPYLILRFERSCRSVSEDIRSQSTIRHRVLEDKLMRQKVQLLLDEAGTWSLLWHLYGKPTEEPPEDLLVSPSTSHIEACQFVVNDHTTQLCLRIIEWLEGLASKSLDLESKVREPRVGTYLPNSGIWHNTQRLLKKGASGVNTVHHLDFDAPTREHSHQLPDDQKHEECLLEDVWTLLRVGRVEEACDLCRSAGQSWRAASLSPFGGLSMVPSIGALVKNGKSRTLQAIELESGIGHQWRLWKWAAYCASEKIAEQNGGKYEAGVYAAQCSNLKRMLPICTDWELAGQWPSLCLIFRLIWSYLAYNLGGLSSLRVMEMMLREVLCQMTMALMLQVDQIAGHYRSRISNQGIFHLFFKNFIPGNWLMKLLLEVARNSSGKFRCSF</sequence>
<evidence type="ECO:0000256" key="5">
    <source>
        <dbReference type="ARBA" id="ARBA00023132"/>
    </source>
</evidence>
<keyword evidence="9" id="KW-1185">Reference proteome</keyword>
<accession>A0AAV2EBZ0</accession>
<gene>
    <name evidence="8" type="ORF">LTRI10_LOCUS24742</name>
</gene>
<keyword evidence="4 7" id="KW-0811">Translocation</keyword>
<dbReference type="EMBL" id="OZ034817">
    <property type="protein sequence ID" value="CAL1383471.1"/>
    <property type="molecule type" value="Genomic_DNA"/>
</dbReference>
<keyword evidence="1 7" id="KW-0813">Transport</keyword>
<protein>
    <recommendedName>
        <fullName evidence="7">Nuclear pore complex protein</fullName>
    </recommendedName>
</protein>
<name>A0AAV2EBZ0_9ROSI</name>
<comment type="subcellular location">
    <subcellularLocation>
        <location evidence="7">Nucleus</location>
        <location evidence="7">Nuclear pore complex</location>
    </subcellularLocation>
    <subcellularLocation>
        <location evidence="7">Nucleus membrane</location>
    </subcellularLocation>
</comment>
<dbReference type="GO" id="GO:0000973">
    <property type="term" value="P:post-transcriptional tethering of RNA polymerase II gene DNA at nuclear periphery"/>
    <property type="evidence" value="ECO:0007669"/>
    <property type="project" value="TreeGrafter"/>
</dbReference>
<dbReference type="Gene3D" id="1.10.3450.20">
    <property type="match status" value="1"/>
</dbReference>
<dbReference type="InterPro" id="IPR007252">
    <property type="entry name" value="Nup84/Nup107"/>
</dbReference>
<keyword evidence="7" id="KW-0472">Membrane</keyword>
<evidence type="ECO:0000313" key="8">
    <source>
        <dbReference type="EMBL" id="CAL1383471.1"/>
    </source>
</evidence>
<dbReference type="Proteomes" id="UP001497516">
    <property type="component" value="Chromosome 4"/>
</dbReference>